<protein>
    <submittedName>
        <fullName evidence="6">Hydrogenase iron-sulfur subunit</fullName>
    </submittedName>
</protein>
<keyword evidence="2" id="KW-0560">Oxidoreductase</keyword>
<dbReference type="GeneID" id="90450150"/>
<evidence type="ECO:0000259" key="5">
    <source>
        <dbReference type="Pfam" id="PF02662"/>
    </source>
</evidence>
<keyword evidence="7" id="KW-1185">Reference proteome</keyword>
<accession>A0ABZ3H4P8</accession>
<organism evidence="6 7">
    <name type="scientific">Geoglobus acetivorans</name>
    <dbReference type="NCBI Taxonomy" id="565033"/>
    <lineage>
        <taxon>Archaea</taxon>
        <taxon>Methanobacteriati</taxon>
        <taxon>Methanobacteriota</taxon>
        <taxon>Archaeoglobi</taxon>
        <taxon>Archaeoglobales</taxon>
        <taxon>Archaeoglobaceae</taxon>
        <taxon>Geoglobus</taxon>
    </lineage>
</organism>
<evidence type="ECO:0000256" key="4">
    <source>
        <dbReference type="ARBA" id="ARBA00023014"/>
    </source>
</evidence>
<feature type="domain" description="F420-non-reducing hydrogenase iron-sulfur subunit D" evidence="5">
    <location>
        <begin position="4"/>
        <end position="125"/>
    </location>
</feature>
<dbReference type="EMBL" id="CP087714">
    <property type="protein sequence ID" value="XAT63690.1"/>
    <property type="molecule type" value="Genomic_DNA"/>
</dbReference>
<dbReference type="Proteomes" id="UP001492541">
    <property type="component" value="Chromosome"/>
</dbReference>
<keyword evidence="3" id="KW-0408">Iron</keyword>
<evidence type="ECO:0000313" key="7">
    <source>
        <dbReference type="Proteomes" id="UP001492541"/>
    </source>
</evidence>
<name>A0ABZ3H4P8_GEOAI</name>
<gene>
    <name evidence="6" type="ORF">LPQ35_10600</name>
</gene>
<reference evidence="6 7" key="1">
    <citation type="submission" date="2021-11" db="EMBL/GenBank/DDBJ databases">
        <title>Whole genome of Geoglobus acetivorans.</title>
        <authorList>
            <person name="Liu D."/>
        </authorList>
    </citation>
    <scope>NUCLEOTIDE SEQUENCE [LARGE SCALE GENOMIC DNA]</scope>
    <source>
        <strain evidence="6 7">SBH6</strain>
    </source>
</reference>
<dbReference type="Pfam" id="PF02662">
    <property type="entry name" value="FlpD"/>
    <property type="match status" value="1"/>
</dbReference>
<evidence type="ECO:0000256" key="3">
    <source>
        <dbReference type="ARBA" id="ARBA00023004"/>
    </source>
</evidence>
<dbReference type="RefSeq" id="WP_193807058.1">
    <property type="nucleotide sequence ID" value="NZ_CP087714.1"/>
</dbReference>
<sequence length="128" mass="14491">MTEIVGFACKWCAYRAIDLAGRLKLKYPESIKIIRVPCSGRVDAETVMKAFRLGFDGVFIAGCPENECHYISGNSIAKRRVKLLKKLLHSLNIEPARLEFVEISSTDAVKFADFAAEFHRRIEGLTRR</sequence>
<keyword evidence="4" id="KW-0411">Iron-sulfur</keyword>
<evidence type="ECO:0000313" key="6">
    <source>
        <dbReference type="EMBL" id="XAT63690.1"/>
    </source>
</evidence>
<keyword evidence="1" id="KW-0479">Metal-binding</keyword>
<proteinExistence type="predicted"/>
<dbReference type="InterPro" id="IPR003813">
    <property type="entry name" value="MvhD/FlpD"/>
</dbReference>
<evidence type="ECO:0000256" key="1">
    <source>
        <dbReference type="ARBA" id="ARBA00022723"/>
    </source>
</evidence>
<evidence type="ECO:0000256" key="2">
    <source>
        <dbReference type="ARBA" id="ARBA00023002"/>
    </source>
</evidence>